<evidence type="ECO:0000259" key="12">
    <source>
        <dbReference type="Pfam" id="PF02463"/>
    </source>
</evidence>
<dbReference type="NCBIfam" id="TIGR00634">
    <property type="entry name" value="recN"/>
    <property type="match status" value="1"/>
</dbReference>
<accession>A0ABU9CFU1</accession>
<dbReference type="EMBL" id="JBBUTH010000001">
    <property type="protein sequence ID" value="MEK8049427.1"/>
    <property type="molecule type" value="Genomic_DNA"/>
</dbReference>
<feature type="coiled-coil region" evidence="10">
    <location>
        <begin position="163"/>
        <end position="190"/>
    </location>
</feature>
<dbReference type="PIRSF" id="PIRSF003128">
    <property type="entry name" value="RecN"/>
    <property type="match status" value="1"/>
</dbReference>
<dbReference type="PANTHER" id="PTHR11059">
    <property type="entry name" value="DNA REPAIR PROTEIN RECN"/>
    <property type="match status" value="1"/>
</dbReference>
<dbReference type="CDD" id="cd03241">
    <property type="entry name" value="ABC_RecN"/>
    <property type="match status" value="2"/>
</dbReference>
<evidence type="ECO:0000313" key="14">
    <source>
        <dbReference type="Proteomes" id="UP001365405"/>
    </source>
</evidence>
<dbReference type="Gene3D" id="3.40.50.300">
    <property type="entry name" value="P-loop containing nucleotide triphosphate hydrolases"/>
    <property type="match status" value="2"/>
</dbReference>
<reference evidence="13 14" key="1">
    <citation type="submission" date="2024-04" db="EMBL/GenBank/DDBJ databases">
        <title>Novel species of the genus Ideonella isolated from streams.</title>
        <authorList>
            <person name="Lu H."/>
        </authorList>
    </citation>
    <scope>NUCLEOTIDE SEQUENCE [LARGE SCALE GENOMIC DNA]</scope>
    <source>
        <strain evidence="13 14">DXS22W</strain>
    </source>
</reference>
<keyword evidence="6" id="KW-0067">ATP-binding</keyword>
<evidence type="ECO:0000256" key="1">
    <source>
        <dbReference type="ARBA" id="ARBA00003618"/>
    </source>
</evidence>
<keyword evidence="4" id="KW-0547">Nucleotide-binding</keyword>
<comment type="caution">
    <text evidence="13">The sequence shown here is derived from an EMBL/GenBank/DDBJ whole genome shotgun (WGS) entry which is preliminary data.</text>
</comment>
<dbReference type="InterPro" id="IPR004604">
    <property type="entry name" value="DNA_recomb/repair_RecN"/>
</dbReference>
<dbReference type="RefSeq" id="WP_341409093.1">
    <property type="nucleotide sequence ID" value="NZ_JBBUTH010000001.1"/>
</dbReference>
<dbReference type="Proteomes" id="UP001365405">
    <property type="component" value="Unassembled WGS sequence"/>
</dbReference>
<keyword evidence="5 9" id="KW-0227">DNA damage</keyword>
<feature type="region of interest" description="Disordered" evidence="11">
    <location>
        <begin position="553"/>
        <end position="577"/>
    </location>
</feature>
<evidence type="ECO:0000256" key="5">
    <source>
        <dbReference type="ARBA" id="ARBA00022763"/>
    </source>
</evidence>
<comment type="function">
    <text evidence="1 9">May be involved in recombinational repair of damaged DNA.</text>
</comment>
<feature type="domain" description="RecF/RecN/SMC N-terminal" evidence="12">
    <location>
        <begin position="2"/>
        <end position="510"/>
    </location>
</feature>
<sequence length="577" mass="60413">MLRRLALRDFVIVPALELDFHAGFSVLTGETGAGKSILIDALQLALGSRAESGVVREGAARADITAEFDRPAALLGWLDEAGFDHDEPTLLLRRTVDAQGKSRAWINGSPATVAQLREVADHLLDIHGQHAWQSLTRAAAARELLDTQAGIATAPLVALFGARKAAAEALARAREQRDEIERERERLAWQVGELDKLAPTEGEWAELSAEHQRLAHAQALIDATRGALNAIAESDEANAEALASRAVDALADVADHDARLQPVIDTLNGALAQLQDAAHELNAYLGRAELDPDRLGELDARMSAWMGLARRWRRPPDELPALLASWRSELKALDAATDTAALEAAYAQADAAYQAEAKAVGKARRAAAKPLAEAVSRAMQSLGMAGGRFEVGFTPLPAPQSQGLEGVEFLVAGHAGSTPRPLAKVASGGELSRLALAIAVTTVQSAGARGNQAGPGTLIFDEIDAGIGGAVGDTVGALMKQLGSRVQVLAVTHLAQVAACADQHYVVAKAPQADGRTASSVAPVAGEARVAEVARMLGGERMAGTSLAHAQAMLAQPPQVDAPAAPGKPPARRRSKA</sequence>
<evidence type="ECO:0000256" key="8">
    <source>
        <dbReference type="ARBA" id="ARBA00033408"/>
    </source>
</evidence>
<keyword evidence="14" id="KW-1185">Reference proteome</keyword>
<dbReference type="NCBIfam" id="NF008121">
    <property type="entry name" value="PRK10869.1"/>
    <property type="match status" value="1"/>
</dbReference>
<evidence type="ECO:0000256" key="9">
    <source>
        <dbReference type="PIRNR" id="PIRNR003128"/>
    </source>
</evidence>
<evidence type="ECO:0000256" key="7">
    <source>
        <dbReference type="ARBA" id="ARBA00023204"/>
    </source>
</evidence>
<evidence type="ECO:0000313" key="13">
    <source>
        <dbReference type="EMBL" id="MEK8049427.1"/>
    </source>
</evidence>
<comment type="similarity">
    <text evidence="2 9">Belongs to the RecN family.</text>
</comment>
<keyword evidence="7 9" id="KW-0234">DNA repair</keyword>
<evidence type="ECO:0000256" key="4">
    <source>
        <dbReference type="ARBA" id="ARBA00022741"/>
    </source>
</evidence>
<name>A0ABU9CFU1_9BURK</name>
<feature type="compositionally biased region" description="Low complexity" evidence="11">
    <location>
        <begin position="555"/>
        <end position="565"/>
    </location>
</feature>
<dbReference type="Pfam" id="PF02463">
    <property type="entry name" value="SMC_N"/>
    <property type="match status" value="1"/>
</dbReference>
<dbReference type="SUPFAM" id="SSF52540">
    <property type="entry name" value="P-loop containing nucleoside triphosphate hydrolases"/>
    <property type="match status" value="2"/>
</dbReference>
<organism evidence="13 14">
    <name type="scientific">Pseudaquabacterium inlustre</name>
    <dbReference type="NCBI Taxonomy" id="2984192"/>
    <lineage>
        <taxon>Bacteria</taxon>
        <taxon>Pseudomonadati</taxon>
        <taxon>Pseudomonadota</taxon>
        <taxon>Betaproteobacteria</taxon>
        <taxon>Burkholderiales</taxon>
        <taxon>Sphaerotilaceae</taxon>
        <taxon>Pseudaquabacterium</taxon>
    </lineage>
</organism>
<dbReference type="InterPro" id="IPR003395">
    <property type="entry name" value="RecF/RecN/SMC_N"/>
</dbReference>
<keyword evidence="10" id="KW-0175">Coiled coil</keyword>
<dbReference type="InterPro" id="IPR027417">
    <property type="entry name" value="P-loop_NTPase"/>
</dbReference>
<proteinExistence type="inferred from homology"/>
<evidence type="ECO:0000256" key="2">
    <source>
        <dbReference type="ARBA" id="ARBA00009441"/>
    </source>
</evidence>
<gene>
    <name evidence="13" type="primary">recN</name>
    <name evidence="13" type="ORF">AACH10_04170</name>
</gene>
<evidence type="ECO:0000256" key="3">
    <source>
        <dbReference type="ARBA" id="ARBA00021315"/>
    </source>
</evidence>
<evidence type="ECO:0000256" key="6">
    <source>
        <dbReference type="ARBA" id="ARBA00022840"/>
    </source>
</evidence>
<dbReference type="PANTHER" id="PTHR11059:SF0">
    <property type="entry name" value="DNA REPAIR PROTEIN RECN"/>
    <property type="match status" value="1"/>
</dbReference>
<evidence type="ECO:0000256" key="11">
    <source>
        <dbReference type="SAM" id="MobiDB-lite"/>
    </source>
</evidence>
<protein>
    <recommendedName>
        <fullName evidence="3 9">DNA repair protein RecN</fullName>
    </recommendedName>
    <alternativeName>
        <fullName evidence="8 9">Recombination protein N</fullName>
    </alternativeName>
</protein>
<evidence type="ECO:0000256" key="10">
    <source>
        <dbReference type="SAM" id="Coils"/>
    </source>
</evidence>